<dbReference type="AlphaFoldDB" id="G3J0D6"/>
<gene>
    <name evidence="4" type="ORF">Mettu_3807</name>
</gene>
<evidence type="ECO:0000256" key="2">
    <source>
        <dbReference type="SAM" id="Phobius"/>
    </source>
</evidence>
<name>G3J0D6_METTV</name>
<evidence type="ECO:0000256" key="1">
    <source>
        <dbReference type="SAM" id="MobiDB-lite"/>
    </source>
</evidence>
<feature type="transmembrane region" description="Helical" evidence="2">
    <location>
        <begin position="553"/>
        <end position="574"/>
    </location>
</feature>
<evidence type="ECO:0000313" key="4">
    <source>
        <dbReference type="EMBL" id="EGW20658.1"/>
    </source>
</evidence>
<keyword evidence="2" id="KW-0812">Transmembrane</keyword>
<evidence type="ECO:0000256" key="3">
    <source>
        <dbReference type="SAM" id="SignalP"/>
    </source>
</evidence>
<keyword evidence="2" id="KW-0472">Membrane</keyword>
<keyword evidence="5" id="KW-1185">Reference proteome</keyword>
<organism evidence="4 5">
    <name type="scientific">Methylobacter tundripaludum (strain ATCC BAA-1195 / DSM 17260 / SV96)</name>
    <dbReference type="NCBI Taxonomy" id="697282"/>
    <lineage>
        <taxon>Bacteria</taxon>
        <taxon>Pseudomonadati</taxon>
        <taxon>Pseudomonadota</taxon>
        <taxon>Gammaproteobacteria</taxon>
        <taxon>Methylococcales</taxon>
        <taxon>Methylococcaceae</taxon>
        <taxon>Methylobacter</taxon>
    </lineage>
</organism>
<keyword evidence="3" id="KW-0732">Signal</keyword>
<feature type="chain" id="PRO_5003445689" description="TspB protein" evidence="3">
    <location>
        <begin position="19"/>
        <end position="579"/>
    </location>
</feature>
<dbReference type="Proteomes" id="UP000004664">
    <property type="component" value="Unassembled WGS sequence"/>
</dbReference>
<evidence type="ECO:0008006" key="6">
    <source>
        <dbReference type="Google" id="ProtNLM"/>
    </source>
</evidence>
<accession>G3J0D6</accession>
<dbReference type="HOGENOM" id="CLU_470752_0_0_6"/>
<reference evidence="4 5" key="1">
    <citation type="submission" date="2011-06" db="EMBL/GenBank/DDBJ databases">
        <title>Genomic sequence of Methylobacter tundripaludum SV96.</title>
        <authorList>
            <consortium name="US DOE Joint Genome Institute"/>
            <person name="Lucas S."/>
            <person name="Han J."/>
            <person name="Lapidus A."/>
            <person name="Cheng J.-F."/>
            <person name="Goodwin L."/>
            <person name="Pitluck S."/>
            <person name="Held B."/>
            <person name="Detter J.C."/>
            <person name="Han C."/>
            <person name="Tapia R."/>
            <person name="Land M."/>
            <person name="Hauser L."/>
            <person name="Kyrpides N."/>
            <person name="Ivanova N."/>
            <person name="Ovchinnikova G."/>
            <person name="Pagani I."/>
            <person name="Klotz M.G."/>
            <person name="Dispirito A.A."/>
            <person name="Murrell J.C."/>
            <person name="Dunfield P."/>
            <person name="Kalyuzhnaya M.G."/>
            <person name="Svenning M."/>
            <person name="Trotsenko Y.A."/>
            <person name="Stein L.Y."/>
            <person name="Woyke T."/>
        </authorList>
    </citation>
    <scope>NUCLEOTIDE SEQUENCE [LARGE SCALE GENOMIC DNA]</scope>
    <source>
        <strain evidence="5">ATCC BAA-1195 / DSM 17260 / SV96</strain>
    </source>
</reference>
<dbReference type="STRING" id="697282.Mettu_3807"/>
<feature type="compositionally biased region" description="Low complexity" evidence="1">
    <location>
        <begin position="395"/>
        <end position="435"/>
    </location>
</feature>
<keyword evidence="2" id="KW-1133">Transmembrane helix</keyword>
<proteinExistence type="predicted"/>
<dbReference type="EMBL" id="JH109153">
    <property type="protein sequence ID" value="EGW20658.1"/>
    <property type="molecule type" value="Genomic_DNA"/>
</dbReference>
<feature type="signal peptide" evidence="3">
    <location>
        <begin position="1"/>
        <end position="18"/>
    </location>
</feature>
<evidence type="ECO:0000313" key="5">
    <source>
        <dbReference type="Proteomes" id="UP000004664"/>
    </source>
</evidence>
<sequence length="579" mass="59841">MRKIIIFLILLFSSSVFADTYPAHPQYYMAWGGNNVYSQISYSDLCSTAHLPASNTYVASGSNCYVNGNTSPNEMSSQYGASACPYGGTLSGTSCVNADPCTAPQVRNTTTGMCETPPPVTCQTTPTTTTSGSTQTLTWETLNTGSNTCDPHSLNCDYPLAVNATTKQCDLSCPDGSTVDVSAGAQCPPPSCPNQVNGNMITKQAWNSVTQKCENSDIVYCDGQLQVPDAGTGTCLPKPGAIDCGNGVVVISPVKCSSEPDHSQDITCPDGTIISPPRVCAPLPPDPANCPGGASAVETTGYVNGVPTCIMKDGTKTAAADGSQSPADDKYNPQSYKAGVACNSSNSYPCDPSLPVVSTPGLTGIEKCGPGTFFQCADKYDKPVIPALYPKSPAPTTATTTTTGTGTTTIINSDGSTSTQTTTTNNTGTTTTTGGSTAGLATEDTAREIASRLGGKAKGTGAATGAGMGTFTGRGKNTNPNLGKWYEATTDTYEGVFQTNVNSVKDSPLMGFSQKIFNVSIPGGTCPIWTIPAVMNMQAIPVSALCSDFMDSIFPIISALVQASAVFMVFKIIISGFKS</sequence>
<feature type="region of interest" description="Disordered" evidence="1">
    <location>
        <begin position="395"/>
        <end position="439"/>
    </location>
</feature>
<protein>
    <recommendedName>
        <fullName evidence="6">TspB protein</fullName>
    </recommendedName>
</protein>